<dbReference type="Pfam" id="PF18923">
    <property type="entry name" value="DUF5673"/>
    <property type="match status" value="1"/>
</dbReference>
<evidence type="ECO:0000259" key="2">
    <source>
        <dbReference type="Pfam" id="PF18923"/>
    </source>
</evidence>
<organism evidence="3 4">
    <name type="scientific">Oceanirhabdus seepicola</name>
    <dbReference type="NCBI Taxonomy" id="2828781"/>
    <lineage>
        <taxon>Bacteria</taxon>
        <taxon>Bacillati</taxon>
        <taxon>Bacillota</taxon>
        <taxon>Clostridia</taxon>
        <taxon>Eubacteriales</taxon>
        <taxon>Clostridiaceae</taxon>
        <taxon>Oceanirhabdus</taxon>
    </lineage>
</organism>
<dbReference type="RefSeq" id="WP_250856967.1">
    <property type="nucleotide sequence ID" value="NZ_JAGSOJ010000001.1"/>
</dbReference>
<feature type="transmembrane region" description="Helical" evidence="1">
    <location>
        <begin position="70"/>
        <end position="89"/>
    </location>
</feature>
<evidence type="ECO:0000256" key="1">
    <source>
        <dbReference type="SAM" id="Phobius"/>
    </source>
</evidence>
<dbReference type="InterPro" id="IPR043730">
    <property type="entry name" value="DUF5673"/>
</dbReference>
<dbReference type="Proteomes" id="UP001056429">
    <property type="component" value="Unassembled WGS sequence"/>
</dbReference>
<keyword evidence="4" id="KW-1185">Reference proteome</keyword>
<feature type="transmembrane region" description="Helical" evidence="1">
    <location>
        <begin position="6"/>
        <end position="24"/>
    </location>
</feature>
<sequence length="157" mass="18132">MDNFLGIFSILILIASVGITIRNIKGRKDFGNSIFTGKVKTKSKNKYIFAIFAVLMIIRFIMTINNFGVNTYTVMNIAIIFYLCSFVYFEHNAFRINNNGILVNQIITEWKDVESFEWNGNKLIIRFDKSGIKMNAVVIVEYDSCGELEKIIKKYNK</sequence>
<feature type="transmembrane region" description="Helical" evidence="1">
    <location>
        <begin position="45"/>
        <end position="64"/>
    </location>
</feature>
<accession>A0A9J6NW51</accession>
<evidence type="ECO:0000313" key="3">
    <source>
        <dbReference type="EMBL" id="MCM1988169.1"/>
    </source>
</evidence>
<keyword evidence="1" id="KW-0472">Membrane</keyword>
<protein>
    <recommendedName>
        <fullName evidence="2">DUF5673 domain-containing protein</fullName>
    </recommendedName>
</protein>
<dbReference type="AlphaFoldDB" id="A0A9J6NW51"/>
<evidence type="ECO:0000313" key="4">
    <source>
        <dbReference type="Proteomes" id="UP001056429"/>
    </source>
</evidence>
<reference evidence="3" key="2">
    <citation type="submission" date="2021-04" db="EMBL/GenBank/DDBJ databases">
        <authorList>
            <person name="Dong X."/>
        </authorList>
    </citation>
    <scope>NUCLEOTIDE SEQUENCE</scope>
    <source>
        <strain evidence="3">ZWT</strain>
    </source>
</reference>
<keyword evidence="1" id="KW-1133">Transmembrane helix</keyword>
<feature type="domain" description="DUF5673" evidence="2">
    <location>
        <begin position="94"/>
        <end position="157"/>
    </location>
</feature>
<gene>
    <name evidence="3" type="ORF">KDK92_00340</name>
</gene>
<dbReference type="EMBL" id="JAGSOJ010000001">
    <property type="protein sequence ID" value="MCM1988169.1"/>
    <property type="molecule type" value="Genomic_DNA"/>
</dbReference>
<reference evidence="3" key="1">
    <citation type="journal article" date="2021" name="mSystems">
        <title>Bacteria and Archaea Synergistically Convert Glycine Betaine to Biogenic Methane in the Formosa Cold Seep of the South China Sea.</title>
        <authorList>
            <person name="Li L."/>
            <person name="Zhang W."/>
            <person name="Zhang S."/>
            <person name="Song L."/>
            <person name="Sun Q."/>
            <person name="Zhang H."/>
            <person name="Xiang H."/>
            <person name="Dong X."/>
        </authorList>
    </citation>
    <scope>NUCLEOTIDE SEQUENCE</scope>
    <source>
        <strain evidence="3">ZWT</strain>
    </source>
</reference>
<name>A0A9J6NW51_9CLOT</name>
<comment type="caution">
    <text evidence="3">The sequence shown here is derived from an EMBL/GenBank/DDBJ whole genome shotgun (WGS) entry which is preliminary data.</text>
</comment>
<proteinExistence type="predicted"/>
<keyword evidence="1" id="KW-0812">Transmembrane</keyword>